<keyword evidence="7 9" id="KW-1133">Transmembrane helix</keyword>
<comment type="caution">
    <text evidence="12">The sequence shown here is derived from an EMBL/GenBank/DDBJ whole genome shotgun (WGS) entry which is preliminary data.</text>
</comment>
<evidence type="ECO:0000256" key="1">
    <source>
        <dbReference type="ARBA" id="ARBA00004651"/>
    </source>
</evidence>
<dbReference type="InterPro" id="IPR017871">
    <property type="entry name" value="ABC_transporter-like_CS"/>
</dbReference>
<sequence length="571" mass="62817">MLHIVRQFIRLLGICIRAPGGKAQVALFAIIVALELGSVYVGVRLVQWTGAFYAAIQKIDGPETVRQIGVFAIIVALNSVRGLTADYLRKKLEIAWRGALTDHAIDLWTTNKAYWHLAQSSTDRIDNPDQRIADDCRIFINRILGEALDLISRIVGLASYLAILWSLSNFPLSLGFIGIDLQIPRYMIWAAFIYVALSTAITHFLGQPLKRLLSEQQRREANFRFSMARWRTAFDEVALANGEAAEKATLRARFDDIADNWLKLMRRELALGAFTFPFKHTVLRIPLFVALPGYIAGHVAFGGLMQLSMAFSNVVTDLSWFIFSYRDLSELVATSSRLDRFMQAAQAEAAHDRAGFRRSKSGDALRLKNVFLRTPDGKPLLSLRELTIGPGETVCLRGASGIGKTILTKSLAGLWRHGSGDVAFPAGGWMFLPQKAYMPEGGPFAGAAYPYPVASFDRHAIAEVLGAVGLSRLVGEGPEPGAQGDGTDSLSGGELQRLAIARLLLHRPDWAVLDEATSALDDAAETELLSLVRERLKNTTLILITHRLPEKLAAARLINLDNDTEKLVATA</sequence>
<evidence type="ECO:0000256" key="2">
    <source>
        <dbReference type="ARBA" id="ARBA00005417"/>
    </source>
</evidence>
<dbReference type="GO" id="GO:0005524">
    <property type="term" value="F:ATP binding"/>
    <property type="evidence" value="ECO:0007669"/>
    <property type="project" value="UniProtKB-KW"/>
</dbReference>
<dbReference type="PANTHER" id="PTHR11384:SF59">
    <property type="entry name" value="LYSOSOMAL COBALAMIN TRANSPORTER ABCD4"/>
    <property type="match status" value="1"/>
</dbReference>
<dbReference type="SMART" id="SM00382">
    <property type="entry name" value="AAA"/>
    <property type="match status" value="1"/>
</dbReference>
<feature type="transmembrane region" description="Helical" evidence="9">
    <location>
        <begin position="147"/>
        <end position="166"/>
    </location>
</feature>
<evidence type="ECO:0000256" key="4">
    <source>
        <dbReference type="ARBA" id="ARBA00022692"/>
    </source>
</evidence>
<dbReference type="InterPro" id="IPR050835">
    <property type="entry name" value="ABC_transporter_sub-D"/>
</dbReference>
<feature type="transmembrane region" description="Helical" evidence="9">
    <location>
        <begin position="25"/>
        <end position="48"/>
    </location>
</feature>
<evidence type="ECO:0000256" key="7">
    <source>
        <dbReference type="ARBA" id="ARBA00022989"/>
    </source>
</evidence>
<dbReference type="Gene3D" id="3.40.50.300">
    <property type="entry name" value="P-loop containing nucleotide triphosphate hydrolases"/>
    <property type="match status" value="1"/>
</dbReference>
<gene>
    <name evidence="12" type="ORF">GR212_21180</name>
</gene>
<evidence type="ECO:0000256" key="8">
    <source>
        <dbReference type="ARBA" id="ARBA00023136"/>
    </source>
</evidence>
<dbReference type="GO" id="GO:0005886">
    <property type="term" value="C:plasma membrane"/>
    <property type="evidence" value="ECO:0007669"/>
    <property type="project" value="UniProtKB-SubCell"/>
</dbReference>
<dbReference type="PROSITE" id="PS50929">
    <property type="entry name" value="ABC_TM1F"/>
    <property type="match status" value="1"/>
</dbReference>
<name>A0A6L9UCT2_9HYPH</name>
<feature type="domain" description="ABC transporter" evidence="10">
    <location>
        <begin position="365"/>
        <end position="570"/>
    </location>
</feature>
<dbReference type="Pfam" id="PF00005">
    <property type="entry name" value="ABC_tran"/>
    <property type="match status" value="1"/>
</dbReference>
<accession>A0A6L9UCT2</accession>
<keyword evidence="5" id="KW-0547">Nucleotide-binding</keyword>
<dbReference type="SUPFAM" id="SSF90123">
    <property type="entry name" value="ABC transporter transmembrane region"/>
    <property type="match status" value="1"/>
</dbReference>
<evidence type="ECO:0000313" key="13">
    <source>
        <dbReference type="Proteomes" id="UP000483035"/>
    </source>
</evidence>
<dbReference type="PROSITE" id="PS00211">
    <property type="entry name" value="ABC_TRANSPORTER_1"/>
    <property type="match status" value="1"/>
</dbReference>
<dbReference type="InterPro" id="IPR027417">
    <property type="entry name" value="P-loop_NTPase"/>
</dbReference>
<evidence type="ECO:0000256" key="3">
    <source>
        <dbReference type="ARBA" id="ARBA00022448"/>
    </source>
</evidence>
<keyword evidence="4 9" id="KW-0812">Transmembrane</keyword>
<keyword evidence="3" id="KW-0813">Transport</keyword>
<evidence type="ECO:0000259" key="11">
    <source>
        <dbReference type="PROSITE" id="PS50929"/>
    </source>
</evidence>
<dbReference type="InterPro" id="IPR003439">
    <property type="entry name" value="ABC_transporter-like_ATP-bd"/>
</dbReference>
<dbReference type="EMBL" id="WUEY01000010">
    <property type="protein sequence ID" value="NEI72102.1"/>
    <property type="molecule type" value="Genomic_DNA"/>
</dbReference>
<feature type="transmembrane region" description="Helical" evidence="9">
    <location>
        <begin position="186"/>
        <end position="206"/>
    </location>
</feature>
<evidence type="ECO:0000259" key="10">
    <source>
        <dbReference type="PROSITE" id="PS50893"/>
    </source>
</evidence>
<dbReference type="InterPro" id="IPR011527">
    <property type="entry name" value="ABC1_TM_dom"/>
</dbReference>
<protein>
    <submittedName>
        <fullName evidence="12">ATP-binding cassette domain-containing protein</fullName>
    </submittedName>
</protein>
<feature type="domain" description="ABC transmembrane type-1" evidence="11">
    <location>
        <begin position="68"/>
        <end position="330"/>
    </location>
</feature>
<dbReference type="InterPro" id="IPR003593">
    <property type="entry name" value="AAA+_ATPase"/>
</dbReference>
<dbReference type="Proteomes" id="UP000483035">
    <property type="component" value="Unassembled WGS sequence"/>
</dbReference>
<evidence type="ECO:0000256" key="9">
    <source>
        <dbReference type="SAM" id="Phobius"/>
    </source>
</evidence>
<dbReference type="SUPFAM" id="SSF52540">
    <property type="entry name" value="P-loop containing nucleoside triphosphate hydrolases"/>
    <property type="match status" value="1"/>
</dbReference>
<dbReference type="GO" id="GO:0140359">
    <property type="term" value="F:ABC-type transporter activity"/>
    <property type="evidence" value="ECO:0007669"/>
    <property type="project" value="InterPro"/>
</dbReference>
<dbReference type="GO" id="GO:0016887">
    <property type="term" value="F:ATP hydrolysis activity"/>
    <property type="evidence" value="ECO:0007669"/>
    <property type="project" value="InterPro"/>
</dbReference>
<comment type="subcellular location">
    <subcellularLocation>
        <location evidence="1">Cell membrane</location>
        <topology evidence="1">Multi-pass membrane protein</topology>
    </subcellularLocation>
</comment>
<dbReference type="Pfam" id="PF06472">
    <property type="entry name" value="ABC_membrane_2"/>
    <property type="match status" value="1"/>
</dbReference>
<feature type="transmembrane region" description="Helical" evidence="9">
    <location>
        <begin position="68"/>
        <end position="88"/>
    </location>
</feature>
<proteinExistence type="inferred from homology"/>
<dbReference type="RefSeq" id="WP_163989081.1">
    <property type="nucleotide sequence ID" value="NZ_WUEY01000010.1"/>
</dbReference>
<organism evidence="12 13">
    <name type="scientific">Rhizobium lusitanum</name>
    <dbReference type="NCBI Taxonomy" id="293958"/>
    <lineage>
        <taxon>Bacteria</taxon>
        <taxon>Pseudomonadati</taxon>
        <taxon>Pseudomonadota</taxon>
        <taxon>Alphaproteobacteria</taxon>
        <taxon>Hyphomicrobiales</taxon>
        <taxon>Rhizobiaceae</taxon>
        <taxon>Rhizobium/Agrobacterium group</taxon>
        <taxon>Rhizobium</taxon>
    </lineage>
</organism>
<keyword evidence="6 12" id="KW-0067">ATP-binding</keyword>
<keyword evidence="8 9" id="KW-0472">Membrane</keyword>
<dbReference type="Gene3D" id="1.20.1560.10">
    <property type="entry name" value="ABC transporter type 1, transmembrane domain"/>
    <property type="match status" value="1"/>
</dbReference>
<dbReference type="InterPro" id="IPR036640">
    <property type="entry name" value="ABC1_TM_sf"/>
</dbReference>
<dbReference type="AlphaFoldDB" id="A0A6L9UCT2"/>
<evidence type="ECO:0000256" key="5">
    <source>
        <dbReference type="ARBA" id="ARBA00022741"/>
    </source>
</evidence>
<dbReference type="PROSITE" id="PS50893">
    <property type="entry name" value="ABC_TRANSPORTER_2"/>
    <property type="match status" value="1"/>
</dbReference>
<evidence type="ECO:0000313" key="12">
    <source>
        <dbReference type="EMBL" id="NEI72102.1"/>
    </source>
</evidence>
<dbReference type="PANTHER" id="PTHR11384">
    <property type="entry name" value="ATP-BINDING CASSETTE, SUB-FAMILY D MEMBER"/>
    <property type="match status" value="1"/>
</dbReference>
<evidence type="ECO:0000256" key="6">
    <source>
        <dbReference type="ARBA" id="ARBA00022840"/>
    </source>
</evidence>
<reference evidence="12 13" key="1">
    <citation type="submission" date="2019-12" db="EMBL/GenBank/DDBJ databases">
        <title>Rhizobium genotypes associated with high levels of biological nitrogen fixation by grain legumes in a temperate-maritime cropping system.</title>
        <authorList>
            <person name="Maluk M."/>
            <person name="Francesc Ferrando Molina F."/>
            <person name="Lopez Del Egido L."/>
            <person name="Lafos M."/>
            <person name="Langarica-Fuentes A."/>
            <person name="Gebre Yohannes G."/>
            <person name="Young M.W."/>
            <person name="Martin P."/>
            <person name="Gantlett R."/>
            <person name="Kenicer G."/>
            <person name="Hawes C."/>
            <person name="Begg G.S."/>
            <person name="Quilliam R.S."/>
            <person name="Squire G.R."/>
            <person name="Poole P.S."/>
            <person name="Young P.W."/>
            <person name="Iannetta P.M."/>
            <person name="James E.K."/>
        </authorList>
    </citation>
    <scope>NUCLEOTIDE SEQUENCE [LARGE SCALE GENOMIC DNA]</scope>
    <source>
        <strain evidence="12 13">JHI1118</strain>
    </source>
</reference>
<comment type="similarity">
    <text evidence="2">Belongs to the ABC transporter superfamily.</text>
</comment>